<organism evidence="1 2">
    <name type="scientific">Lishizhenia tianjinensis</name>
    <dbReference type="NCBI Taxonomy" id="477690"/>
    <lineage>
        <taxon>Bacteria</taxon>
        <taxon>Pseudomonadati</taxon>
        <taxon>Bacteroidota</taxon>
        <taxon>Flavobacteriia</taxon>
        <taxon>Flavobacteriales</taxon>
        <taxon>Crocinitomicaceae</taxon>
        <taxon>Lishizhenia</taxon>
    </lineage>
</organism>
<dbReference type="STRING" id="477690.SAMN05216474_1368"/>
<dbReference type="Proteomes" id="UP000236454">
    <property type="component" value="Unassembled WGS sequence"/>
</dbReference>
<name>A0A1I6Z1Y8_9FLAO</name>
<protein>
    <submittedName>
        <fullName evidence="1">Sulfatase-modifying factor enzyme 1</fullName>
    </submittedName>
</protein>
<dbReference type="Gene3D" id="3.90.1580.10">
    <property type="entry name" value="paralog of FGE (formylglycine-generating enzyme)"/>
    <property type="match status" value="1"/>
</dbReference>
<keyword evidence="2" id="KW-1185">Reference proteome</keyword>
<reference evidence="1 2" key="1">
    <citation type="submission" date="2016-10" db="EMBL/GenBank/DDBJ databases">
        <authorList>
            <person name="de Groot N.N."/>
        </authorList>
    </citation>
    <scope>NUCLEOTIDE SEQUENCE [LARGE SCALE GENOMIC DNA]</scope>
    <source>
        <strain evidence="1 2">CGMCC 1.7005</strain>
    </source>
</reference>
<dbReference type="AlphaFoldDB" id="A0A1I6Z1Y8"/>
<evidence type="ECO:0000313" key="2">
    <source>
        <dbReference type="Proteomes" id="UP000236454"/>
    </source>
</evidence>
<sequence length="271" mass="31618">MKMKTTLYLSLLALLILSSAFLWPKKSTITPPGTFEVSENFYCDKHVISNFAWLEYMAWLKKIYGKESLEYKAAQPNADVWGEEFICLLQLRKYYHKHKAYGDYPAVGISQKQAEKYLKWRSDRVMQYFLISRKVIPNYNDSTPEDFFTIEKYFAGKYHNAAVHKKYMQYPVYSLPTPEQYLSISKDYPAYTDSLPKIPCYFDSLRAIPLHTAPKQIDFADGLSEWTKTANTIVGNNWRKPQGEIVGISKKASNYIGFRAICTWESYNEEK</sequence>
<dbReference type="InterPro" id="IPR016187">
    <property type="entry name" value="CTDL_fold"/>
</dbReference>
<proteinExistence type="predicted"/>
<dbReference type="OrthoDB" id="9768004at2"/>
<gene>
    <name evidence="1" type="ORF">SAMN05216474_1368</name>
</gene>
<dbReference type="InterPro" id="IPR042095">
    <property type="entry name" value="SUMF_sf"/>
</dbReference>
<dbReference type="SUPFAM" id="SSF56436">
    <property type="entry name" value="C-type lectin-like"/>
    <property type="match status" value="1"/>
</dbReference>
<accession>A0A1I6Z1Y8</accession>
<evidence type="ECO:0000313" key="1">
    <source>
        <dbReference type="EMBL" id="SFT56713.1"/>
    </source>
</evidence>
<dbReference type="EMBL" id="FPAS01000001">
    <property type="protein sequence ID" value="SFT56713.1"/>
    <property type="molecule type" value="Genomic_DNA"/>
</dbReference>